<dbReference type="GO" id="GO:0008270">
    <property type="term" value="F:zinc ion binding"/>
    <property type="evidence" value="ECO:0007669"/>
    <property type="project" value="UniProtKB-KW"/>
</dbReference>
<reference evidence="3 4" key="1">
    <citation type="submission" date="2019-01" db="EMBL/GenBank/DDBJ databases">
        <authorList>
            <person name="Sayadi A."/>
        </authorList>
    </citation>
    <scope>NUCLEOTIDE SEQUENCE [LARGE SCALE GENOMIC DNA]</scope>
</reference>
<dbReference type="EMBL" id="CAACVG010010563">
    <property type="protein sequence ID" value="VEN56081.1"/>
    <property type="molecule type" value="Genomic_DNA"/>
</dbReference>
<protein>
    <recommendedName>
        <fullName evidence="2">CCHC-type domain-containing protein</fullName>
    </recommendedName>
</protein>
<dbReference type="SUPFAM" id="SSF57756">
    <property type="entry name" value="Retrovirus zinc finger-like domains"/>
    <property type="match status" value="1"/>
</dbReference>
<dbReference type="OrthoDB" id="6784331at2759"/>
<accession>A0A653D949</accession>
<dbReference type="GO" id="GO:0003676">
    <property type="term" value="F:nucleic acid binding"/>
    <property type="evidence" value="ECO:0007669"/>
    <property type="project" value="InterPro"/>
</dbReference>
<keyword evidence="4" id="KW-1185">Reference proteome</keyword>
<evidence type="ECO:0000313" key="4">
    <source>
        <dbReference type="Proteomes" id="UP000410492"/>
    </source>
</evidence>
<name>A0A653D949_CALMS</name>
<proteinExistence type="predicted"/>
<sequence length="208" mass="23193">MRKRPALIRSTVVIKSTDDKQDPSATLRNLKKQIYVNKLGVRVQSVTKTAEGTIQINMLGKKEDIGTSFKDAVQEKMGSMVSVKIVPNMKEIIITDIDGETSIEEVIEEVSEATRANADSIKVEQLRKNKRKGWSSCRVFDKVKLPRCFKCHNYGHHAGSCSSQMASMVGKCLKCCKEGHVVKDCPNEAYCQSCNVVGHRSDTLSIER</sequence>
<keyword evidence="1" id="KW-0863">Zinc-finger</keyword>
<dbReference type="AlphaFoldDB" id="A0A653D949"/>
<dbReference type="InterPro" id="IPR001878">
    <property type="entry name" value="Znf_CCHC"/>
</dbReference>
<keyword evidence="1" id="KW-0862">Zinc</keyword>
<dbReference type="Proteomes" id="UP000410492">
    <property type="component" value="Unassembled WGS sequence"/>
</dbReference>
<evidence type="ECO:0000256" key="1">
    <source>
        <dbReference type="PROSITE-ProRule" id="PRU00047"/>
    </source>
</evidence>
<feature type="domain" description="CCHC-type" evidence="2">
    <location>
        <begin position="171"/>
        <end position="187"/>
    </location>
</feature>
<evidence type="ECO:0000313" key="3">
    <source>
        <dbReference type="EMBL" id="VEN56081.1"/>
    </source>
</evidence>
<dbReference type="Gene3D" id="4.10.60.10">
    <property type="entry name" value="Zinc finger, CCHC-type"/>
    <property type="match status" value="1"/>
</dbReference>
<organism evidence="3 4">
    <name type="scientific">Callosobruchus maculatus</name>
    <name type="common">Southern cowpea weevil</name>
    <name type="synonym">Pulse bruchid</name>
    <dbReference type="NCBI Taxonomy" id="64391"/>
    <lineage>
        <taxon>Eukaryota</taxon>
        <taxon>Metazoa</taxon>
        <taxon>Ecdysozoa</taxon>
        <taxon>Arthropoda</taxon>
        <taxon>Hexapoda</taxon>
        <taxon>Insecta</taxon>
        <taxon>Pterygota</taxon>
        <taxon>Neoptera</taxon>
        <taxon>Endopterygota</taxon>
        <taxon>Coleoptera</taxon>
        <taxon>Polyphaga</taxon>
        <taxon>Cucujiformia</taxon>
        <taxon>Chrysomeloidea</taxon>
        <taxon>Chrysomelidae</taxon>
        <taxon>Bruchinae</taxon>
        <taxon>Bruchini</taxon>
        <taxon>Callosobruchus</taxon>
    </lineage>
</organism>
<dbReference type="InterPro" id="IPR036875">
    <property type="entry name" value="Znf_CCHC_sf"/>
</dbReference>
<dbReference type="PROSITE" id="PS50158">
    <property type="entry name" value="ZF_CCHC"/>
    <property type="match status" value="1"/>
</dbReference>
<dbReference type="SMART" id="SM00343">
    <property type="entry name" value="ZnF_C2HC"/>
    <property type="match status" value="2"/>
</dbReference>
<gene>
    <name evidence="3" type="ORF">CALMAC_LOCUS15080</name>
</gene>
<evidence type="ECO:0000259" key="2">
    <source>
        <dbReference type="PROSITE" id="PS50158"/>
    </source>
</evidence>
<keyword evidence="1" id="KW-0479">Metal-binding</keyword>